<dbReference type="Pfam" id="PF03755">
    <property type="entry name" value="YicC-like_N"/>
    <property type="match status" value="1"/>
</dbReference>
<evidence type="ECO:0000259" key="6">
    <source>
        <dbReference type="Pfam" id="PF03755"/>
    </source>
</evidence>
<dbReference type="AlphaFoldDB" id="A0A2J0LS60"/>
<dbReference type="GO" id="GO:0004521">
    <property type="term" value="F:RNA endonuclease activity"/>
    <property type="evidence" value="ECO:0007669"/>
    <property type="project" value="InterPro"/>
</dbReference>
<accession>A0A2J0LS60</accession>
<dbReference type="NCBIfam" id="TIGR00255">
    <property type="entry name" value="YicC/YloC family endoribonuclease"/>
    <property type="match status" value="1"/>
</dbReference>
<comment type="caution">
    <text evidence="8">The sequence shown here is derived from an EMBL/GenBank/DDBJ whole genome shotgun (WGS) entry which is preliminary data.</text>
</comment>
<evidence type="ECO:0000256" key="2">
    <source>
        <dbReference type="ARBA" id="ARBA00022722"/>
    </source>
</evidence>
<protein>
    <submittedName>
        <fullName evidence="8">YicC family protein</fullName>
    </submittedName>
</protein>
<keyword evidence="2" id="KW-0540">Nuclease</keyword>
<evidence type="ECO:0000313" key="8">
    <source>
        <dbReference type="EMBL" id="PIW66677.1"/>
    </source>
</evidence>
<comment type="similarity">
    <text evidence="5">Belongs to the YicC/YloC family.</text>
</comment>
<dbReference type="GO" id="GO:0016787">
    <property type="term" value="F:hydrolase activity"/>
    <property type="evidence" value="ECO:0007669"/>
    <property type="project" value="UniProtKB-KW"/>
</dbReference>
<dbReference type="PANTHER" id="PTHR30636:SF3">
    <property type="entry name" value="UPF0701 PROTEIN YICC"/>
    <property type="match status" value="1"/>
</dbReference>
<reference evidence="8 9" key="1">
    <citation type="submission" date="2017-09" db="EMBL/GenBank/DDBJ databases">
        <title>Depth-based differentiation of microbial function through sediment-hosted aquifers and enrichment of novel symbionts in the deep terrestrial subsurface.</title>
        <authorList>
            <person name="Probst A.J."/>
            <person name="Ladd B."/>
            <person name="Jarett J.K."/>
            <person name="Geller-Mcgrath D.E."/>
            <person name="Sieber C.M."/>
            <person name="Emerson J.B."/>
            <person name="Anantharaman K."/>
            <person name="Thomas B.C."/>
            <person name="Malmstrom R."/>
            <person name="Stieglmeier M."/>
            <person name="Klingl A."/>
            <person name="Woyke T."/>
            <person name="Ryan C.M."/>
            <person name="Banfield J.F."/>
        </authorList>
    </citation>
    <scope>NUCLEOTIDE SEQUENCE [LARGE SCALE GENOMIC DNA]</scope>
    <source>
        <strain evidence="8">CG12_big_fil_rev_8_21_14_0_65_43_15</strain>
    </source>
</reference>
<dbReference type="PANTHER" id="PTHR30636">
    <property type="entry name" value="UPF0701 PROTEIN YICC"/>
    <property type="match status" value="1"/>
</dbReference>
<dbReference type="InterPro" id="IPR013527">
    <property type="entry name" value="YicC-like_N"/>
</dbReference>
<dbReference type="InterPro" id="IPR005229">
    <property type="entry name" value="YicC/YloC-like"/>
</dbReference>
<evidence type="ECO:0000256" key="4">
    <source>
        <dbReference type="ARBA" id="ARBA00022801"/>
    </source>
</evidence>
<gene>
    <name evidence="8" type="ORF">COW11_01940</name>
</gene>
<dbReference type="Proteomes" id="UP000231267">
    <property type="component" value="Unassembled WGS sequence"/>
</dbReference>
<evidence type="ECO:0000256" key="5">
    <source>
        <dbReference type="ARBA" id="ARBA00035648"/>
    </source>
</evidence>
<proteinExistence type="inferred from homology"/>
<evidence type="ECO:0000259" key="7">
    <source>
        <dbReference type="Pfam" id="PF08340"/>
    </source>
</evidence>
<feature type="domain" description="Endoribonuclease YicC-like C-terminal" evidence="7">
    <location>
        <begin position="173"/>
        <end position="292"/>
    </location>
</feature>
<evidence type="ECO:0000256" key="1">
    <source>
        <dbReference type="ARBA" id="ARBA00001968"/>
    </source>
</evidence>
<name>A0A2J0LS60_9BACT</name>
<feature type="domain" description="Endoribonuclease YicC-like N-terminal" evidence="6">
    <location>
        <begin position="2"/>
        <end position="155"/>
    </location>
</feature>
<evidence type="ECO:0000313" key="9">
    <source>
        <dbReference type="Proteomes" id="UP000231267"/>
    </source>
</evidence>
<keyword evidence="3" id="KW-0255">Endonuclease</keyword>
<dbReference type="Pfam" id="PF08340">
    <property type="entry name" value="YicC-like_C"/>
    <property type="match status" value="1"/>
</dbReference>
<organism evidence="8 9">
    <name type="scientific">Candidatus Taenaricola geysiri</name>
    <dbReference type="NCBI Taxonomy" id="1974752"/>
    <lineage>
        <taxon>Bacteria</taxon>
        <taxon>Pseudomonadati</taxon>
        <taxon>Candidatus Omnitrophota</taxon>
        <taxon>Candidatus Taenaricola</taxon>
    </lineage>
</organism>
<sequence length="292" mass="33903">MIRSMTGYGKTEHKYSHGNIVVEIKTVNHRFYELSSRMPSSFSFLEDKMRNHINTKVKRGKVNLNIIVEGANGFEKNLHVNKKLAKKYYNAFKKLQRELKIKGDVTMDQLVLLPDIITSRAADYDSERVWPHIKSALDKALDKLTKSRQREGAMLCRDLRKRIKKAETVTNLIKRQAPLVVKSYQQRLREKIKNISSSVKLDQGRLEQEVAIFAKASDITEEITRLKAHLRSFKNLLSSPKEVGRQLDFIAQELFRETNTINSKAQDIKISRNAIKIKEQIEKIREQVQNIE</sequence>
<dbReference type="EMBL" id="PFGP01000035">
    <property type="protein sequence ID" value="PIW66677.1"/>
    <property type="molecule type" value="Genomic_DNA"/>
</dbReference>
<keyword evidence="4" id="KW-0378">Hydrolase</keyword>
<dbReference type="InterPro" id="IPR013551">
    <property type="entry name" value="YicC-like_C"/>
</dbReference>
<comment type="cofactor">
    <cofactor evidence="1">
        <name>a divalent metal cation</name>
        <dbReference type="ChEBI" id="CHEBI:60240"/>
    </cofactor>
</comment>
<evidence type="ECO:0000256" key="3">
    <source>
        <dbReference type="ARBA" id="ARBA00022759"/>
    </source>
</evidence>